<dbReference type="InterPro" id="IPR001279">
    <property type="entry name" value="Metallo-B-lactamas"/>
</dbReference>
<dbReference type="SUPFAM" id="SSF56281">
    <property type="entry name" value="Metallo-hydrolase/oxidoreductase"/>
    <property type="match status" value="1"/>
</dbReference>
<proteinExistence type="predicted"/>
<dbReference type="SMART" id="SM00849">
    <property type="entry name" value="Lactamase_B"/>
    <property type="match status" value="1"/>
</dbReference>
<dbReference type="AlphaFoldDB" id="A0A9P9EIM5"/>
<dbReference type="OrthoDB" id="536211at2759"/>
<dbReference type="InterPro" id="IPR036866">
    <property type="entry name" value="RibonucZ/Hydroxyglut_hydro"/>
</dbReference>
<dbReference type="Pfam" id="PF00753">
    <property type="entry name" value="Lactamase_B"/>
    <property type="match status" value="1"/>
</dbReference>
<evidence type="ECO:0000313" key="3">
    <source>
        <dbReference type="Proteomes" id="UP000738349"/>
    </source>
</evidence>
<comment type="caution">
    <text evidence="2">The sequence shown here is derived from an EMBL/GenBank/DDBJ whole genome shotgun (WGS) entry which is preliminary data.</text>
</comment>
<keyword evidence="3" id="KW-1185">Reference proteome</keyword>
<dbReference type="InterPro" id="IPR050855">
    <property type="entry name" value="NDM-1-like"/>
</dbReference>
<dbReference type="Proteomes" id="UP000738349">
    <property type="component" value="Unassembled WGS sequence"/>
</dbReference>
<dbReference type="CDD" id="cd07739">
    <property type="entry name" value="metallo-hydrolase-like_MBL-fold"/>
    <property type="match status" value="1"/>
</dbReference>
<name>A0A9P9EIM5_9HYPO</name>
<sequence length="324" mass="36881">MLNLGDQGPFFLPFQISSLFRIHHIFLLLHRSAMSSLRFAVYVAPPIPFQSPDPRQPDGVWSPISCTLIYSEQEAVLVDTPITTQQTEELIAWIEKVAPGRALSYIYVTHGHGDHFFGIPLLLQRFPDAIAVATPATIKHMEQQIEDEVFNTTWNVYFPDQIFQPFILARPLPGNLQFKLQDRWVFQAVECGHSDTHDSTILWVPDLKLAVCGDVVYGQVHQMLFEANTKAKRDEWTRAVEKVEALNPAYVVPGHRQAEEMDGIWHLETTKKYIADFGRILAGDPQNPQEVFDAVIKLYPERFNPAAVRLSSMGVFLVSKEDRI</sequence>
<gene>
    <name evidence="2" type="ORF">EDB81DRAFT_901309</name>
</gene>
<accession>A0A9P9EIM5</accession>
<dbReference type="PANTHER" id="PTHR42951:SF14">
    <property type="entry name" value="METALLO-BETA-LACTAMASE SUPERFAMILY PROTEIN"/>
    <property type="match status" value="1"/>
</dbReference>
<organism evidence="2 3">
    <name type="scientific">Dactylonectria macrodidyma</name>
    <dbReference type="NCBI Taxonomy" id="307937"/>
    <lineage>
        <taxon>Eukaryota</taxon>
        <taxon>Fungi</taxon>
        <taxon>Dikarya</taxon>
        <taxon>Ascomycota</taxon>
        <taxon>Pezizomycotina</taxon>
        <taxon>Sordariomycetes</taxon>
        <taxon>Hypocreomycetidae</taxon>
        <taxon>Hypocreales</taxon>
        <taxon>Nectriaceae</taxon>
        <taxon>Dactylonectria</taxon>
    </lineage>
</organism>
<dbReference type="PANTHER" id="PTHR42951">
    <property type="entry name" value="METALLO-BETA-LACTAMASE DOMAIN-CONTAINING"/>
    <property type="match status" value="1"/>
</dbReference>
<dbReference type="EMBL" id="JAGMUV010000012">
    <property type="protein sequence ID" value="KAH7137751.1"/>
    <property type="molecule type" value="Genomic_DNA"/>
</dbReference>
<reference evidence="2" key="1">
    <citation type="journal article" date="2021" name="Nat. Commun.">
        <title>Genetic determinants of endophytism in the Arabidopsis root mycobiome.</title>
        <authorList>
            <person name="Mesny F."/>
            <person name="Miyauchi S."/>
            <person name="Thiergart T."/>
            <person name="Pickel B."/>
            <person name="Atanasova L."/>
            <person name="Karlsson M."/>
            <person name="Huettel B."/>
            <person name="Barry K.W."/>
            <person name="Haridas S."/>
            <person name="Chen C."/>
            <person name="Bauer D."/>
            <person name="Andreopoulos W."/>
            <person name="Pangilinan J."/>
            <person name="LaButti K."/>
            <person name="Riley R."/>
            <person name="Lipzen A."/>
            <person name="Clum A."/>
            <person name="Drula E."/>
            <person name="Henrissat B."/>
            <person name="Kohler A."/>
            <person name="Grigoriev I.V."/>
            <person name="Martin F.M."/>
            <person name="Hacquard S."/>
        </authorList>
    </citation>
    <scope>NUCLEOTIDE SEQUENCE</scope>
    <source>
        <strain evidence="2">MPI-CAGE-AT-0147</strain>
    </source>
</reference>
<dbReference type="Gene3D" id="3.60.15.10">
    <property type="entry name" value="Ribonuclease Z/Hydroxyacylglutathione hydrolase-like"/>
    <property type="match status" value="1"/>
</dbReference>
<protein>
    <submittedName>
        <fullName evidence="2">Beta-lactamase-like protein</fullName>
    </submittedName>
</protein>
<feature type="domain" description="Metallo-beta-lactamase" evidence="1">
    <location>
        <begin position="63"/>
        <end position="255"/>
    </location>
</feature>
<evidence type="ECO:0000313" key="2">
    <source>
        <dbReference type="EMBL" id="KAH7137751.1"/>
    </source>
</evidence>
<evidence type="ECO:0000259" key="1">
    <source>
        <dbReference type="SMART" id="SM00849"/>
    </source>
</evidence>